<dbReference type="Proteomes" id="UP000327013">
    <property type="component" value="Chromosome 2"/>
</dbReference>
<gene>
    <name evidence="2" type="ORF">FH972_006817</name>
</gene>
<organism evidence="2 3">
    <name type="scientific">Carpinus fangiana</name>
    <dbReference type="NCBI Taxonomy" id="176857"/>
    <lineage>
        <taxon>Eukaryota</taxon>
        <taxon>Viridiplantae</taxon>
        <taxon>Streptophyta</taxon>
        <taxon>Embryophyta</taxon>
        <taxon>Tracheophyta</taxon>
        <taxon>Spermatophyta</taxon>
        <taxon>Magnoliopsida</taxon>
        <taxon>eudicotyledons</taxon>
        <taxon>Gunneridae</taxon>
        <taxon>Pentapetalae</taxon>
        <taxon>rosids</taxon>
        <taxon>fabids</taxon>
        <taxon>Fagales</taxon>
        <taxon>Betulaceae</taxon>
        <taxon>Carpinus</taxon>
    </lineage>
</organism>
<name>A0A5N6QUH4_9ROSI</name>
<feature type="compositionally biased region" description="Polar residues" evidence="1">
    <location>
        <begin position="1"/>
        <end position="11"/>
    </location>
</feature>
<dbReference type="AlphaFoldDB" id="A0A5N6QUH4"/>
<evidence type="ECO:0000313" key="3">
    <source>
        <dbReference type="Proteomes" id="UP000327013"/>
    </source>
</evidence>
<evidence type="ECO:0000256" key="1">
    <source>
        <dbReference type="SAM" id="MobiDB-lite"/>
    </source>
</evidence>
<accession>A0A5N6QUH4</accession>
<dbReference type="EMBL" id="CM017322">
    <property type="protein sequence ID" value="KAE8010446.1"/>
    <property type="molecule type" value="Genomic_DNA"/>
</dbReference>
<sequence length="110" mass="11857">MGGSRRYQNMVQKDDKASSSFWRAEMGEREGDLVAGSSKASKVDASPAVPQQEVASFVVEEGDDAGVPSTEEAVGGIWDLGLTQTRPKVLLMPAGREFRQKNKLESLGLT</sequence>
<proteinExistence type="predicted"/>
<reference evidence="2 3" key="1">
    <citation type="submission" date="2019-06" db="EMBL/GenBank/DDBJ databases">
        <title>A chromosomal-level reference genome of Carpinus fangiana (Coryloideae, Betulaceae).</title>
        <authorList>
            <person name="Yang X."/>
            <person name="Wang Z."/>
            <person name="Zhang L."/>
            <person name="Hao G."/>
            <person name="Liu J."/>
            <person name="Yang Y."/>
        </authorList>
    </citation>
    <scope>NUCLEOTIDE SEQUENCE [LARGE SCALE GENOMIC DNA]</scope>
    <source>
        <strain evidence="2">Cfa_2016G</strain>
        <tissue evidence="2">Leaf</tissue>
    </source>
</reference>
<protein>
    <submittedName>
        <fullName evidence="2">Uncharacterized protein</fullName>
    </submittedName>
</protein>
<feature type="region of interest" description="Disordered" evidence="1">
    <location>
        <begin position="1"/>
        <end position="20"/>
    </location>
</feature>
<keyword evidence="3" id="KW-1185">Reference proteome</keyword>
<evidence type="ECO:0000313" key="2">
    <source>
        <dbReference type="EMBL" id="KAE8010446.1"/>
    </source>
</evidence>